<protein>
    <submittedName>
        <fullName evidence="2">Uncharacterized protein</fullName>
    </submittedName>
</protein>
<name>A9T9B0_PHYPA</name>
<dbReference type="EMBL" id="ABEU02000004">
    <property type="status" value="NOT_ANNOTATED_CDS"/>
    <property type="molecule type" value="Genomic_DNA"/>
</dbReference>
<organism evidence="2 3">
    <name type="scientific">Physcomitrium patens</name>
    <name type="common">Spreading-leaved earth moss</name>
    <name type="synonym">Physcomitrella patens</name>
    <dbReference type="NCBI Taxonomy" id="3218"/>
    <lineage>
        <taxon>Eukaryota</taxon>
        <taxon>Viridiplantae</taxon>
        <taxon>Streptophyta</taxon>
        <taxon>Embryophyta</taxon>
        <taxon>Bryophyta</taxon>
        <taxon>Bryophytina</taxon>
        <taxon>Bryopsida</taxon>
        <taxon>Funariidae</taxon>
        <taxon>Funariales</taxon>
        <taxon>Funariaceae</taxon>
        <taxon>Physcomitrium</taxon>
    </lineage>
</organism>
<dbReference type="EnsemblPlants" id="Pp3c4_4240V3.2">
    <property type="protein sequence ID" value="Pp3c4_4240V3.2"/>
    <property type="gene ID" value="Pp3c4_4240"/>
</dbReference>
<reference evidence="2 3" key="2">
    <citation type="journal article" date="2018" name="Plant J.">
        <title>The Physcomitrella patens chromosome-scale assembly reveals moss genome structure and evolution.</title>
        <authorList>
            <person name="Lang D."/>
            <person name="Ullrich K.K."/>
            <person name="Murat F."/>
            <person name="Fuchs J."/>
            <person name="Jenkins J."/>
            <person name="Haas F.B."/>
            <person name="Piednoel M."/>
            <person name="Gundlach H."/>
            <person name="Van Bel M."/>
            <person name="Meyberg R."/>
            <person name="Vives C."/>
            <person name="Morata J."/>
            <person name="Symeonidi A."/>
            <person name="Hiss M."/>
            <person name="Muchero W."/>
            <person name="Kamisugi Y."/>
            <person name="Saleh O."/>
            <person name="Blanc G."/>
            <person name="Decker E.L."/>
            <person name="van Gessel N."/>
            <person name="Grimwood J."/>
            <person name="Hayes R.D."/>
            <person name="Graham S.W."/>
            <person name="Gunter L.E."/>
            <person name="McDaniel S.F."/>
            <person name="Hoernstein S.N.W."/>
            <person name="Larsson A."/>
            <person name="Li F.W."/>
            <person name="Perroud P.F."/>
            <person name="Phillips J."/>
            <person name="Ranjan P."/>
            <person name="Rokshar D.S."/>
            <person name="Rothfels C.J."/>
            <person name="Schneider L."/>
            <person name="Shu S."/>
            <person name="Stevenson D.W."/>
            <person name="Thummler F."/>
            <person name="Tillich M."/>
            <person name="Villarreal Aguilar J.C."/>
            <person name="Widiez T."/>
            <person name="Wong G.K."/>
            <person name="Wymore A."/>
            <person name="Zhang Y."/>
            <person name="Zimmer A.D."/>
            <person name="Quatrano R.S."/>
            <person name="Mayer K.F.X."/>
            <person name="Goodstein D."/>
            <person name="Casacuberta J.M."/>
            <person name="Vandepoele K."/>
            <person name="Reski R."/>
            <person name="Cuming A.C."/>
            <person name="Tuskan G.A."/>
            <person name="Maumus F."/>
            <person name="Salse J."/>
            <person name="Schmutz J."/>
            <person name="Rensing S.A."/>
        </authorList>
    </citation>
    <scope>NUCLEOTIDE SEQUENCE [LARGE SCALE GENOMIC DNA]</scope>
    <source>
        <strain evidence="2 3">cv. Gransden 2004</strain>
    </source>
</reference>
<feature type="region of interest" description="Disordered" evidence="1">
    <location>
        <begin position="373"/>
        <end position="392"/>
    </location>
</feature>
<evidence type="ECO:0000313" key="2">
    <source>
        <dbReference type="EnsemblPlants" id="Pp3c4_4240V3.2"/>
    </source>
</evidence>
<feature type="region of interest" description="Disordered" evidence="1">
    <location>
        <begin position="1"/>
        <end position="21"/>
    </location>
</feature>
<keyword evidence="3" id="KW-1185">Reference proteome</keyword>
<dbReference type="AlphaFoldDB" id="A9T9B0"/>
<reference evidence="2 3" key="1">
    <citation type="journal article" date="2008" name="Science">
        <title>The Physcomitrella genome reveals evolutionary insights into the conquest of land by plants.</title>
        <authorList>
            <person name="Rensing S."/>
            <person name="Lang D."/>
            <person name="Zimmer A."/>
            <person name="Terry A."/>
            <person name="Salamov A."/>
            <person name="Shapiro H."/>
            <person name="Nishiyama T."/>
            <person name="Perroud P.-F."/>
            <person name="Lindquist E."/>
            <person name="Kamisugi Y."/>
            <person name="Tanahashi T."/>
            <person name="Sakakibara K."/>
            <person name="Fujita T."/>
            <person name="Oishi K."/>
            <person name="Shin-I T."/>
            <person name="Kuroki Y."/>
            <person name="Toyoda A."/>
            <person name="Suzuki Y."/>
            <person name="Hashimoto A."/>
            <person name="Yamaguchi K."/>
            <person name="Sugano A."/>
            <person name="Kohara Y."/>
            <person name="Fujiyama A."/>
            <person name="Anterola A."/>
            <person name="Aoki S."/>
            <person name="Ashton N."/>
            <person name="Barbazuk W.B."/>
            <person name="Barker E."/>
            <person name="Bennetzen J."/>
            <person name="Bezanilla M."/>
            <person name="Blankenship R."/>
            <person name="Cho S.H."/>
            <person name="Dutcher S."/>
            <person name="Estelle M."/>
            <person name="Fawcett J.A."/>
            <person name="Gundlach H."/>
            <person name="Hanada K."/>
            <person name="Heyl A."/>
            <person name="Hicks K.A."/>
            <person name="Hugh J."/>
            <person name="Lohr M."/>
            <person name="Mayer K."/>
            <person name="Melkozernov A."/>
            <person name="Murata T."/>
            <person name="Nelson D."/>
            <person name="Pils B."/>
            <person name="Prigge M."/>
            <person name="Reiss B."/>
            <person name="Renner T."/>
            <person name="Rombauts S."/>
            <person name="Rushton P."/>
            <person name="Sanderfoot A."/>
            <person name="Schween G."/>
            <person name="Shiu S.-H."/>
            <person name="Stueber K."/>
            <person name="Theodoulou F.L."/>
            <person name="Tu H."/>
            <person name="Van de Peer Y."/>
            <person name="Verrier P.J."/>
            <person name="Waters E."/>
            <person name="Wood A."/>
            <person name="Yang L."/>
            <person name="Cove D."/>
            <person name="Cuming A."/>
            <person name="Hasebe M."/>
            <person name="Lucas S."/>
            <person name="Mishler D.B."/>
            <person name="Reski R."/>
            <person name="Grigoriev I."/>
            <person name="Quatrano R.S."/>
            <person name="Boore J.L."/>
        </authorList>
    </citation>
    <scope>NUCLEOTIDE SEQUENCE [LARGE SCALE GENOMIC DNA]</scope>
    <source>
        <strain evidence="2 3">cv. Gransden 2004</strain>
    </source>
</reference>
<sequence length="495" mass="55564">MSSQGALKQDEGERWTGNGWSHWSHVLKPREDSSFVQDVDGVALRSGRARGGGGDGAGHFGEHVSSLTLSTGSWTDFGADSTLFSPSDSFSPSSQQLLQQSSSLYWQNLLGGQPNSRWLTRWPSPRFATFGGEPGTEQAGSLDTFSLAGHEVKRSDDVQLDVAVAYEINATNGVLSGIEVDRSPEVEIERNSNVNLERDNWKTLGDSMFGNVKQEEFWNTKETGHLLEDDIKSQIRLSRNPEEVINFEPSPTSSDSNPDSEESNKRKKQFSNRKRKRPGQDADGNVTWTDESVTLLFETNDTIHRRLCTESKGQVKYEKKWIPILRAMQARIMSVKAAATDPSWNPSIAGRELLKPKFYDVWLAVSGQYQSAVAKPNKSSAKGDEGSRELRKSELSHFHSKNGYSMKQDSGTAIKMMYRLMLDQIQASEIREEAMKYRAERMMECLTEHMEHVETRVGILDAGRDSQQLLERVNLKLEKVLDGFVTLNQNLSLLY</sequence>
<dbReference type="Proteomes" id="UP000006727">
    <property type="component" value="Chromosome 4"/>
</dbReference>
<evidence type="ECO:0000256" key="1">
    <source>
        <dbReference type="SAM" id="MobiDB-lite"/>
    </source>
</evidence>
<dbReference type="Gramene" id="Pp3c4_4240V3.2">
    <property type="protein sequence ID" value="Pp3c4_4240V3.2"/>
    <property type="gene ID" value="Pp3c4_4240"/>
</dbReference>
<gene>
    <name evidence="2" type="primary">LOC112281149</name>
</gene>
<feature type="compositionally biased region" description="Low complexity" evidence="1">
    <location>
        <begin position="248"/>
        <end position="257"/>
    </location>
</feature>
<dbReference type="InParanoid" id="A9T9B0"/>
<accession>A9T9B0</accession>
<reference evidence="2" key="3">
    <citation type="submission" date="2020-12" db="UniProtKB">
        <authorList>
            <consortium name="EnsemblPlants"/>
        </authorList>
    </citation>
    <scope>IDENTIFICATION</scope>
</reference>
<dbReference type="HOGENOM" id="CLU_037476_0_0_1"/>
<proteinExistence type="predicted"/>
<feature type="region of interest" description="Disordered" evidence="1">
    <location>
        <begin position="242"/>
        <end position="286"/>
    </location>
</feature>
<feature type="compositionally biased region" description="Basic residues" evidence="1">
    <location>
        <begin position="265"/>
        <end position="277"/>
    </location>
</feature>
<feature type="compositionally biased region" description="Basic and acidic residues" evidence="1">
    <location>
        <begin position="381"/>
        <end position="392"/>
    </location>
</feature>
<evidence type="ECO:0000313" key="3">
    <source>
        <dbReference type="Proteomes" id="UP000006727"/>
    </source>
</evidence>